<dbReference type="SUPFAM" id="SSF48452">
    <property type="entry name" value="TPR-like"/>
    <property type="match status" value="1"/>
</dbReference>
<evidence type="ECO:0000313" key="2">
    <source>
        <dbReference type="EMBL" id="MEE4542322.1"/>
    </source>
</evidence>
<evidence type="ECO:0000313" key="3">
    <source>
        <dbReference type="Proteomes" id="UP001344658"/>
    </source>
</evidence>
<dbReference type="CDD" id="cd00093">
    <property type="entry name" value="HTH_XRE"/>
    <property type="match status" value="1"/>
</dbReference>
<dbReference type="Gene3D" id="1.25.40.10">
    <property type="entry name" value="Tetratricopeptide repeat domain"/>
    <property type="match status" value="1"/>
</dbReference>
<reference evidence="2 3" key="1">
    <citation type="submission" date="2023-12" db="EMBL/GenBank/DDBJ databases">
        <title>Streptomyces sp. V4-01.</title>
        <authorList>
            <person name="Somphong A."/>
            <person name="Phongsopitanun W."/>
        </authorList>
    </citation>
    <scope>NUCLEOTIDE SEQUENCE [LARGE SCALE GENOMIC DNA]</scope>
    <source>
        <strain evidence="2 3">V4-01</strain>
    </source>
</reference>
<gene>
    <name evidence="2" type="ORF">V2S66_10155</name>
</gene>
<keyword evidence="3" id="KW-1185">Reference proteome</keyword>
<dbReference type="InterPro" id="IPR001387">
    <property type="entry name" value="Cro/C1-type_HTH"/>
</dbReference>
<accession>A0ABU7PAP4</accession>
<dbReference type="EMBL" id="JAZEWV010000006">
    <property type="protein sequence ID" value="MEE4542322.1"/>
    <property type="molecule type" value="Genomic_DNA"/>
</dbReference>
<feature type="compositionally biased region" description="Low complexity" evidence="1">
    <location>
        <begin position="226"/>
        <end position="238"/>
    </location>
</feature>
<dbReference type="Proteomes" id="UP001344658">
    <property type="component" value="Unassembled WGS sequence"/>
</dbReference>
<dbReference type="InterPro" id="IPR011990">
    <property type="entry name" value="TPR-like_helical_dom_sf"/>
</dbReference>
<comment type="caution">
    <text evidence="2">The sequence shown here is derived from an EMBL/GenBank/DDBJ whole genome shotgun (WGS) entry which is preliminary data.</text>
</comment>
<evidence type="ECO:0008006" key="4">
    <source>
        <dbReference type="Google" id="ProtNLM"/>
    </source>
</evidence>
<feature type="compositionally biased region" description="Low complexity" evidence="1">
    <location>
        <begin position="256"/>
        <end position="271"/>
    </location>
</feature>
<sequence>MAHGDDAASTHPLAYVRRRHGWSYQDLARVIADHAKALGVPMAARREKVWRWEHWGVVPEADSQRALARALGIPARELETRPWPRWLPAHGGMPDGLPWTVEGSRAALSALVDDATADPRGFPIADGPALLDAIADWDAAEAEGAAAQVAVAAGLASGLGAATGIVSGGPAAPGASRPEVGEAAPVATGPSGVVTGSQTAAAPGMSARTYGGALPDGSVRREPARGDGTVTGRPVGGRPPVGGGETGGRDIGGRVPAQGAQPAGGQLGPAPRTAAGTLDGPVVEWLEAGVLGLRRLDDRLGGAAVRHRVEADLRLVCGLLARGAHSPPVERRLLRVAADLAQLGGWAATDTGRHGAAQRHYLTGLRLAHSCGDGALAVALWGGLALQAVIAGRPQDAQAAAEAAVRAAGGTAPQVRALAASRLGRAHAAAGVLGPFRRAAAEAERQLDLARTDPGPAWLYWFDEAELAAQSGLALLDLGQAYEARPLLEQALAVQDPAFVRDRAVYSARAGQARAMTGDPEGARALAREAAALSRVCGTPRLTAALDALRSRLP</sequence>
<proteinExistence type="predicted"/>
<organism evidence="2 3">
    <name type="scientific">Actinacidiphila polyblastidii</name>
    <dbReference type="NCBI Taxonomy" id="3110430"/>
    <lineage>
        <taxon>Bacteria</taxon>
        <taxon>Bacillati</taxon>
        <taxon>Actinomycetota</taxon>
        <taxon>Actinomycetes</taxon>
        <taxon>Kitasatosporales</taxon>
        <taxon>Streptomycetaceae</taxon>
        <taxon>Actinacidiphila</taxon>
    </lineage>
</organism>
<name>A0ABU7PAP4_9ACTN</name>
<dbReference type="RefSeq" id="WP_330794254.1">
    <property type="nucleotide sequence ID" value="NZ_JAZEWV010000006.1"/>
</dbReference>
<evidence type="ECO:0000256" key="1">
    <source>
        <dbReference type="SAM" id="MobiDB-lite"/>
    </source>
</evidence>
<feature type="region of interest" description="Disordered" evidence="1">
    <location>
        <begin position="169"/>
        <end position="275"/>
    </location>
</feature>
<protein>
    <recommendedName>
        <fullName evidence="4">Transcriptional regulator</fullName>
    </recommendedName>
</protein>